<dbReference type="Proteomes" id="UP000784294">
    <property type="component" value="Unassembled WGS sequence"/>
</dbReference>
<reference evidence="2" key="1">
    <citation type="submission" date="2018-11" db="EMBL/GenBank/DDBJ databases">
        <authorList>
            <consortium name="Pathogen Informatics"/>
        </authorList>
    </citation>
    <scope>NUCLEOTIDE SEQUENCE</scope>
</reference>
<gene>
    <name evidence="2" type="ORF">PXEA_LOCUS5085</name>
</gene>
<keyword evidence="3" id="KW-1185">Reference proteome</keyword>
<sequence>MKFPQYYHLKRSIETQLLFVYFEHDHNFSTTEDQYVLAVPTPQVALFSPFSHLSRVNPLRLSSSHLPACGADISNELLAASIAESPSQSLHAMDCLTWPAVGHLGRSCVSVHASDEVDEVLSLDEAVAREDRHLSNLEPLPTRVASMSILPSSVQRVQPHVPARGSAVAGEEFLLQSVNSSLRSVKTSSPSVSSRLTTLSLPLICSSPNGSGSSTTSTADTTLAHNSTPHHFRPQDQSRPSIPDSLQPRFNPMSNNLGSGHASLRGRLYRTRASSRQQTPTRLTSRPETSSFVTTRQPESSVSWIN</sequence>
<comment type="caution">
    <text evidence="2">The sequence shown here is derived from an EMBL/GenBank/DDBJ whole genome shotgun (WGS) entry which is preliminary data.</text>
</comment>
<organism evidence="2 3">
    <name type="scientific">Protopolystoma xenopodis</name>
    <dbReference type="NCBI Taxonomy" id="117903"/>
    <lineage>
        <taxon>Eukaryota</taxon>
        <taxon>Metazoa</taxon>
        <taxon>Spiralia</taxon>
        <taxon>Lophotrochozoa</taxon>
        <taxon>Platyhelminthes</taxon>
        <taxon>Monogenea</taxon>
        <taxon>Polyopisthocotylea</taxon>
        <taxon>Polystomatidea</taxon>
        <taxon>Polystomatidae</taxon>
        <taxon>Protopolystoma</taxon>
    </lineage>
</organism>
<dbReference type="AlphaFoldDB" id="A0A448WH56"/>
<evidence type="ECO:0000256" key="1">
    <source>
        <dbReference type="SAM" id="MobiDB-lite"/>
    </source>
</evidence>
<name>A0A448WH56_9PLAT</name>
<feature type="compositionally biased region" description="Polar residues" evidence="1">
    <location>
        <begin position="272"/>
        <end position="306"/>
    </location>
</feature>
<protein>
    <submittedName>
        <fullName evidence="2">Uncharacterized protein</fullName>
    </submittedName>
</protein>
<evidence type="ECO:0000313" key="2">
    <source>
        <dbReference type="EMBL" id="VEL11645.1"/>
    </source>
</evidence>
<accession>A0A448WH56</accession>
<feature type="region of interest" description="Disordered" evidence="1">
    <location>
        <begin position="203"/>
        <end position="306"/>
    </location>
</feature>
<dbReference type="EMBL" id="CAAALY010012405">
    <property type="protein sequence ID" value="VEL11645.1"/>
    <property type="molecule type" value="Genomic_DNA"/>
</dbReference>
<feature type="compositionally biased region" description="Low complexity" evidence="1">
    <location>
        <begin position="203"/>
        <end position="222"/>
    </location>
</feature>
<feature type="compositionally biased region" description="Polar residues" evidence="1">
    <location>
        <begin position="223"/>
        <end position="240"/>
    </location>
</feature>
<evidence type="ECO:0000313" key="3">
    <source>
        <dbReference type="Proteomes" id="UP000784294"/>
    </source>
</evidence>
<proteinExistence type="predicted"/>